<keyword evidence="12" id="KW-1185">Reference proteome</keyword>
<feature type="domain" description="TF-B3" evidence="10">
    <location>
        <begin position="107"/>
        <end position="212"/>
    </location>
</feature>
<comment type="subunit">
    <text evidence="8">Homodimers and heterodimers.</text>
</comment>
<evidence type="ECO:0000259" key="10">
    <source>
        <dbReference type="PROSITE" id="PS50863"/>
    </source>
</evidence>
<dbReference type="PANTHER" id="PTHR31384:SF94">
    <property type="entry name" value="AUXIN RESPONSE FACTOR 17"/>
    <property type="match status" value="1"/>
</dbReference>
<dbReference type="GO" id="GO:0003677">
    <property type="term" value="F:DNA binding"/>
    <property type="evidence" value="ECO:0007669"/>
    <property type="project" value="UniProtKB-KW"/>
</dbReference>
<keyword evidence="4 8" id="KW-0238">DNA-binding</keyword>
<dbReference type="Gene3D" id="2.30.30.1040">
    <property type="match status" value="1"/>
</dbReference>
<comment type="subcellular location">
    <subcellularLocation>
        <location evidence="1 8">Nucleus</location>
    </subcellularLocation>
</comment>
<organism evidence="11 12">
    <name type="scientific">Forsythia ovata</name>
    <dbReference type="NCBI Taxonomy" id="205694"/>
    <lineage>
        <taxon>Eukaryota</taxon>
        <taxon>Viridiplantae</taxon>
        <taxon>Streptophyta</taxon>
        <taxon>Embryophyta</taxon>
        <taxon>Tracheophyta</taxon>
        <taxon>Spermatophyta</taxon>
        <taxon>Magnoliopsida</taxon>
        <taxon>eudicotyledons</taxon>
        <taxon>Gunneridae</taxon>
        <taxon>Pentapetalae</taxon>
        <taxon>asterids</taxon>
        <taxon>lamiids</taxon>
        <taxon>Lamiales</taxon>
        <taxon>Oleaceae</taxon>
        <taxon>Forsythieae</taxon>
        <taxon>Forsythia</taxon>
    </lineage>
</organism>
<accession>A0ABD1PV95</accession>
<dbReference type="AlphaFoldDB" id="A0ABD1PV95"/>
<evidence type="ECO:0000256" key="4">
    <source>
        <dbReference type="ARBA" id="ARBA00023125"/>
    </source>
</evidence>
<sequence>MSIRASEVDPVVWKAIAGSSVEIPPLNSPVYYFPQGHLENSSSTPIENYNLSLKRPFILCQLLAVRFLADPSSDQVFAEMSLQQLHPSWLRPRNGDNGIEQNDLFSYAKILTPSDAKNEGGFSVPRYCADLIFQGLDLSIESPTPFQNLVIKDTFNFAWEFRHVYRGTPRRHLLTTGWKRFINSKQLVAGDCVVLMRKKSTNELFIGIRRAYLAKNTERWNFPVAALGYPENRKERETKALSAIEAAAKGMAFDVVYYPRAGTKDFVVSAEKVEDSLSIFRNSNMRIKMAVETQDFSRKFCYQGCVTAAISPDGGTWAASPWRMLQVTWDQSEIMQNMNRVSPWEVEYDMPNPQLRPSKKLKVQQNSGTYICDSRSRLKTKSSNSPVGHLDLSSSNQSRFPASIQGARLDQNDSYHQVFIDPVKIVVQLEPRTVSTAVNNGNSHSENLSPGSQNSVHFCFGTELVGQQGYNSSKKDVVKSFQLFGSTIQMADPVERGLDNNNARRE</sequence>
<evidence type="ECO:0000256" key="1">
    <source>
        <dbReference type="ARBA" id="ARBA00004123"/>
    </source>
</evidence>
<keyword evidence="7 8" id="KW-0927">Auxin signaling pathway</keyword>
<evidence type="ECO:0000256" key="6">
    <source>
        <dbReference type="ARBA" id="ARBA00023242"/>
    </source>
</evidence>
<dbReference type="GO" id="GO:0005634">
    <property type="term" value="C:nucleus"/>
    <property type="evidence" value="ECO:0007669"/>
    <property type="project" value="UniProtKB-SubCell"/>
</dbReference>
<dbReference type="PROSITE" id="PS50863">
    <property type="entry name" value="B3"/>
    <property type="match status" value="1"/>
</dbReference>
<dbReference type="EMBL" id="JBFOLJ010000017">
    <property type="protein sequence ID" value="KAL2467534.1"/>
    <property type="molecule type" value="Genomic_DNA"/>
</dbReference>
<evidence type="ECO:0000256" key="3">
    <source>
        <dbReference type="ARBA" id="ARBA00023015"/>
    </source>
</evidence>
<dbReference type="Gene3D" id="2.40.330.10">
    <property type="entry name" value="DNA-binding pseudobarrel domain"/>
    <property type="match status" value="1"/>
</dbReference>
<evidence type="ECO:0000256" key="8">
    <source>
        <dbReference type="RuleBase" id="RU004561"/>
    </source>
</evidence>
<keyword evidence="6 8" id="KW-0539">Nucleus</keyword>
<keyword evidence="3 8" id="KW-0805">Transcription regulation</keyword>
<dbReference type="SUPFAM" id="SSF101936">
    <property type="entry name" value="DNA-binding pseudobarrel domain"/>
    <property type="match status" value="1"/>
</dbReference>
<evidence type="ECO:0000256" key="9">
    <source>
        <dbReference type="SAM" id="MobiDB-lite"/>
    </source>
</evidence>
<dbReference type="InterPro" id="IPR010525">
    <property type="entry name" value="ARF_dom"/>
</dbReference>
<name>A0ABD1PV95_9LAMI</name>
<evidence type="ECO:0000256" key="5">
    <source>
        <dbReference type="ARBA" id="ARBA00023163"/>
    </source>
</evidence>
<dbReference type="Pfam" id="PF06507">
    <property type="entry name" value="ARF_AD"/>
    <property type="match status" value="1"/>
</dbReference>
<feature type="region of interest" description="Disordered" evidence="9">
    <location>
        <begin position="379"/>
        <end position="398"/>
    </location>
</feature>
<dbReference type="Proteomes" id="UP001604277">
    <property type="component" value="Unassembled WGS sequence"/>
</dbReference>
<comment type="caution">
    <text evidence="11">The sequence shown here is derived from an EMBL/GenBank/DDBJ whole genome shotgun (WGS) entry which is preliminary data.</text>
</comment>
<keyword evidence="5 8" id="KW-0804">Transcription</keyword>
<evidence type="ECO:0000313" key="11">
    <source>
        <dbReference type="EMBL" id="KAL2467534.1"/>
    </source>
</evidence>
<dbReference type="CDD" id="cd10017">
    <property type="entry name" value="B3_DNA"/>
    <property type="match status" value="1"/>
</dbReference>
<dbReference type="InterPro" id="IPR015300">
    <property type="entry name" value="DNA-bd_pseudobarrel_sf"/>
</dbReference>
<dbReference type="InterPro" id="IPR003340">
    <property type="entry name" value="B3_DNA-bd"/>
</dbReference>
<dbReference type="InterPro" id="IPR044835">
    <property type="entry name" value="ARF_plant"/>
</dbReference>
<feature type="compositionally biased region" description="Polar residues" evidence="9">
    <location>
        <begin position="381"/>
        <end position="398"/>
    </location>
</feature>
<dbReference type="PANTHER" id="PTHR31384">
    <property type="entry name" value="AUXIN RESPONSE FACTOR 4-RELATED"/>
    <property type="match status" value="1"/>
</dbReference>
<dbReference type="SMART" id="SM01019">
    <property type="entry name" value="B3"/>
    <property type="match status" value="1"/>
</dbReference>
<comment type="similarity">
    <text evidence="2 8">Belongs to the ARF family.</text>
</comment>
<dbReference type="GO" id="GO:0009734">
    <property type="term" value="P:auxin-activated signaling pathway"/>
    <property type="evidence" value="ECO:0007669"/>
    <property type="project" value="UniProtKB-KW"/>
</dbReference>
<comment type="function">
    <text evidence="8">Auxin response factors (ARFs) are transcriptional factors that bind specifically to the DNA sequence 5'-TGTCTC-3' found in the auxin-responsive promoter elements (AuxREs).</text>
</comment>
<evidence type="ECO:0000256" key="7">
    <source>
        <dbReference type="ARBA" id="ARBA00023294"/>
    </source>
</evidence>
<reference evidence="12" key="1">
    <citation type="submission" date="2024-07" db="EMBL/GenBank/DDBJ databases">
        <title>Two chromosome-level genome assemblies of Korean endemic species Abeliophyllum distichum and Forsythia ovata (Oleaceae).</title>
        <authorList>
            <person name="Jang H."/>
        </authorList>
    </citation>
    <scope>NUCLEOTIDE SEQUENCE [LARGE SCALE GENOMIC DNA]</scope>
</reference>
<proteinExistence type="inferred from homology"/>
<protein>
    <recommendedName>
        <fullName evidence="8">Auxin response factor</fullName>
    </recommendedName>
</protein>
<gene>
    <name evidence="11" type="ORF">Fot_51059</name>
</gene>
<evidence type="ECO:0000313" key="12">
    <source>
        <dbReference type="Proteomes" id="UP001604277"/>
    </source>
</evidence>
<dbReference type="Pfam" id="PF02362">
    <property type="entry name" value="B3"/>
    <property type="match status" value="1"/>
</dbReference>
<evidence type="ECO:0000256" key="2">
    <source>
        <dbReference type="ARBA" id="ARBA00007853"/>
    </source>
</evidence>